<dbReference type="Proteomes" id="UP000593846">
    <property type="component" value="Chromosome"/>
</dbReference>
<keyword evidence="7" id="KW-1185">Reference proteome</keyword>
<organism evidence="6 7">
    <name type="scientific">Anabaenopsis elenkinii CCIBt3563</name>
    <dbReference type="NCBI Taxonomy" id="2779889"/>
    <lineage>
        <taxon>Bacteria</taxon>
        <taxon>Bacillati</taxon>
        <taxon>Cyanobacteriota</taxon>
        <taxon>Cyanophyceae</taxon>
        <taxon>Nostocales</taxon>
        <taxon>Nodulariaceae</taxon>
        <taxon>Anabaenopsis</taxon>
    </lineage>
</organism>
<dbReference type="PANTHER" id="PTHR35344:SF4">
    <property type="entry name" value="GAS VESICLE PROTEIN A1"/>
    <property type="match status" value="1"/>
</dbReference>
<comment type="subcellular location">
    <subcellularLocation>
        <location evidence="2">Gas vesicle</location>
    </subcellularLocation>
</comment>
<proteinExistence type="inferred from homology"/>
<dbReference type="InterPro" id="IPR050530">
    <property type="entry name" value="GvpA"/>
</dbReference>
<evidence type="ECO:0000256" key="5">
    <source>
        <dbReference type="SAM" id="MobiDB-lite"/>
    </source>
</evidence>
<feature type="coiled-coil region" evidence="4">
    <location>
        <begin position="88"/>
        <end position="115"/>
    </location>
</feature>
<evidence type="ECO:0000256" key="2">
    <source>
        <dbReference type="ARBA" id="ARBA00035108"/>
    </source>
</evidence>
<protein>
    <submittedName>
        <fullName evidence="6">Gas vesicle protein</fullName>
    </submittedName>
</protein>
<sequence length="139" mass="15577">MTSTPILPTRHQTNSSRSINTSTQGSNLADILERVLDKGVVIAGDISISIASTELLHIRIRLLISSVDKAKEMGINWWENDPYLSSKAQRLIEENQQLQNRLESLESEIKLLKSASMQDQTPLGENIQHDVDISNQEII</sequence>
<dbReference type="RefSeq" id="WP_200989001.1">
    <property type="nucleotide sequence ID" value="NZ_CP063311.1"/>
</dbReference>
<name>A0A7S6U2S9_9CYAN</name>
<accession>A0A7S6U2S9</accession>
<reference evidence="7" key="1">
    <citation type="submission" date="2020-10" db="EMBL/GenBank/DDBJ databases">
        <title>Genome-based taxonomic classification of the species Anabaenopsis elenkinii.</title>
        <authorList>
            <person name="Delbaje E."/>
            <person name="Andreote A.P.D."/>
            <person name="Pellegrinetti T.A."/>
            <person name="Cruz R.B."/>
            <person name="Branco L.H.Z."/>
            <person name="Fiore M.F."/>
        </authorList>
    </citation>
    <scope>NUCLEOTIDE SEQUENCE [LARGE SCALE GENOMIC DNA]</scope>
    <source>
        <strain evidence="7">CCIBt3563</strain>
    </source>
</reference>
<dbReference type="KEGG" id="aee:IM676_03870"/>
<dbReference type="PROSITE" id="PS00234">
    <property type="entry name" value="GAS_VESICLE_A_1"/>
    <property type="match status" value="1"/>
</dbReference>
<dbReference type="InterPro" id="IPR018493">
    <property type="entry name" value="GvpA-like_CS"/>
</dbReference>
<dbReference type="GO" id="GO:0031411">
    <property type="term" value="C:gas vesicle"/>
    <property type="evidence" value="ECO:0007669"/>
    <property type="project" value="UniProtKB-SubCell"/>
</dbReference>
<feature type="region of interest" description="Disordered" evidence="5">
    <location>
        <begin position="1"/>
        <end position="23"/>
    </location>
</feature>
<evidence type="ECO:0000313" key="6">
    <source>
        <dbReference type="EMBL" id="QOV23455.1"/>
    </source>
</evidence>
<dbReference type="GO" id="GO:0005198">
    <property type="term" value="F:structural molecule activity"/>
    <property type="evidence" value="ECO:0007669"/>
    <property type="project" value="InterPro"/>
</dbReference>
<evidence type="ECO:0000256" key="4">
    <source>
        <dbReference type="SAM" id="Coils"/>
    </source>
</evidence>
<evidence type="ECO:0000256" key="3">
    <source>
        <dbReference type="ARBA" id="ARBA00035646"/>
    </source>
</evidence>
<gene>
    <name evidence="6" type="ORF">IM676_03870</name>
</gene>
<dbReference type="Pfam" id="PF00741">
    <property type="entry name" value="Gas_vesicle"/>
    <property type="match status" value="1"/>
</dbReference>
<evidence type="ECO:0000256" key="1">
    <source>
        <dbReference type="ARBA" id="ARBA00022987"/>
    </source>
</evidence>
<dbReference type="EMBL" id="CP063311">
    <property type="protein sequence ID" value="QOV23455.1"/>
    <property type="molecule type" value="Genomic_DNA"/>
</dbReference>
<dbReference type="GO" id="GO:0012506">
    <property type="term" value="C:vesicle membrane"/>
    <property type="evidence" value="ECO:0007669"/>
    <property type="project" value="InterPro"/>
</dbReference>
<keyword evidence="1" id="KW-0304">Gas vesicle</keyword>
<evidence type="ECO:0000313" key="7">
    <source>
        <dbReference type="Proteomes" id="UP000593846"/>
    </source>
</evidence>
<dbReference type="InterPro" id="IPR000638">
    <property type="entry name" value="Gas-vesicle_GvpA-like"/>
</dbReference>
<keyword evidence="4" id="KW-0175">Coiled coil</keyword>
<dbReference type="PANTHER" id="PTHR35344">
    <property type="entry name" value="GAS VESICLE STRUCTURAL PROTEIN 2-RELATED"/>
    <property type="match status" value="1"/>
</dbReference>
<dbReference type="AlphaFoldDB" id="A0A7S6U2S9"/>
<comment type="similarity">
    <text evidence="3">Belongs to the gas vesicle GvpA family.</text>
</comment>